<dbReference type="HOGENOM" id="CLU_2902548_0_0_11"/>
<evidence type="ECO:0000313" key="2">
    <source>
        <dbReference type="Proteomes" id="UP000008703"/>
    </source>
</evidence>
<gene>
    <name evidence="1" type="ORF">Strvi_0010</name>
</gene>
<reference evidence="1" key="1">
    <citation type="submission" date="2011-08" db="EMBL/GenBank/DDBJ databases">
        <title>Complete sequence of plasmid 2 of Streptomyces violaceusniger Tu 4113.</title>
        <authorList>
            <consortium name="US DOE Joint Genome Institute"/>
            <person name="Lucas S."/>
            <person name="Han J."/>
            <person name="Lapidus A."/>
            <person name="Cheng J.-F."/>
            <person name="Goodwin L."/>
            <person name="Pitluck S."/>
            <person name="Peters L."/>
            <person name="Ivanova N."/>
            <person name="Daligault H."/>
            <person name="Detter J.C."/>
            <person name="Han C."/>
            <person name="Tapia R."/>
            <person name="Land M."/>
            <person name="Hauser L."/>
            <person name="Kyrpides N."/>
            <person name="Ivanova N."/>
            <person name="Pagani I."/>
            <person name="Hagen A."/>
            <person name="Katz L."/>
            <person name="Fiedler H.-P."/>
            <person name="Keasling J."/>
            <person name="Fortman J."/>
            <person name="Woyke T."/>
        </authorList>
    </citation>
    <scope>NUCLEOTIDE SEQUENCE [LARGE SCALE GENOMIC DNA]</scope>
    <source>
        <strain evidence="1">Tu 4113</strain>
        <plasmid evidence="1">pSTRVI02</plasmid>
    </source>
</reference>
<organism evidence="1 2">
    <name type="scientific">Streptomyces violaceusniger (strain Tu 4113)</name>
    <dbReference type="NCBI Taxonomy" id="653045"/>
    <lineage>
        <taxon>Bacteria</taxon>
        <taxon>Bacillati</taxon>
        <taxon>Actinomycetota</taxon>
        <taxon>Actinomycetes</taxon>
        <taxon>Kitasatosporales</taxon>
        <taxon>Streptomycetaceae</taxon>
        <taxon>Streptomyces</taxon>
        <taxon>Streptomyces violaceusniger group</taxon>
    </lineage>
</organism>
<name>G2PHE1_STRV4</name>
<dbReference type="AlphaFoldDB" id="G2PHE1"/>
<protein>
    <submittedName>
        <fullName evidence="1">Uncharacterized protein</fullName>
    </submittedName>
</protein>
<accession>G2PHE1</accession>
<geneLocation type="plasmid" evidence="1 2">
    <name>pSTRVI02</name>
</geneLocation>
<keyword evidence="1" id="KW-0614">Plasmid</keyword>
<evidence type="ECO:0000313" key="1">
    <source>
        <dbReference type="EMBL" id="AEM88787.1"/>
    </source>
</evidence>
<sequence length="62" mass="6905">MSGDASRSVSCQCGAEGVRNANGWVHVPQADFCPTCWQDQQRIMAENRERSAPPRSEDTDHE</sequence>
<dbReference type="Proteomes" id="UP000008703">
    <property type="component" value="Plasmid pSTRVI02"/>
</dbReference>
<proteinExistence type="predicted"/>
<dbReference type="EMBL" id="CP002996">
    <property type="protein sequence ID" value="AEM88787.1"/>
    <property type="molecule type" value="Genomic_DNA"/>
</dbReference>
<dbReference type="KEGG" id="svl:Strvi_0010"/>
<keyword evidence="2" id="KW-1185">Reference proteome</keyword>